<evidence type="ECO:0000313" key="4">
    <source>
        <dbReference type="Proteomes" id="UP001165343"/>
    </source>
</evidence>
<keyword evidence="1" id="KW-1133">Transmembrane helix</keyword>
<evidence type="ECO:0000313" key="3">
    <source>
        <dbReference type="EMBL" id="MCL6679317.1"/>
    </source>
</evidence>
<dbReference type="Proteomes" id="UP001165343">
    <property type="component" value="Unassembled WGS sequence"/>
</dbReference>
<gene>
    <name evidence="3" type="ORF">LZ519_08345</name>
</gene>
<evidence type="ECO:0000256" key="1">
    <source>
        <dbReference type="SAM" id="Phobius"/>
    </source>
</evidence>
<feature type="transmembrane region" description="Helical" evidence="1">
    <location>
        <begin position="220"/>
        <end position="242"/>
    </location>
</feature>
<sequence>MNKWTRRFEWNGTAAGTAAGGPSPLTHHYFAFLSYSHQDSAEADWLHDELESFRVPSSLTGKLTANGVIPKRLTPIFRDQHELGASRDLSEEIRAALSASRCLIVLCSPAAAKSKWTNAEIDTFKRLHPDGCIIAAVIAGEPLASDIPGREEEECFPPALVAKYNRRGKPTGQKTEPLAADLREGKGGRRVGVLRVVAGVLGIGLDDLVQRENLRRQRRLATIAAGALIGMLVAIALAVVAVQARDAARDQRREAEGLVSFMLGDLKDKLEPIGKLDALDGVGSRVLAYYRQQDTSELSDSGLMQRSRALGLMAQVAYARGHTNEASAFYRQALAGTAEALRRSPDDPNRLYEHAQNVFYLGDIERLRGHYRPAELAYREYKQLADRMVAIEPDNLKWRMEVAYANEDLGIALYDERRYQEAARQFDAGIRPVQSAVTIDSNNSTYQRELANLIGWVGQSKGAAGDLQGGIAARRQQIALLNQFIADGSGDVRLREKLIPAHVGLGILLASRGESDEAVQQFQLGIATADRLVAVEPQNRLWKRYAAAARLELAKTLLAAGRAGDAAGALNAGCAATAALRGRDPNEDKWRKLQTTCLAARARIAMSSGSPAEARQLAGTAVEVARLGTGEPPSDPYVAASAYRLLGDVFHRGGDSARAAGAWSAGLGLLPAGVTEQPWETYEREQLLRRLNRNDEARPLSEKLRAMGYRSTS</sequence>
<dbReference type="Gene3D" id="3.40.50.10140">
    <property type="entry name" value="Toll/interleukin-1 receptor homology (TIR) domain"/>
    <property type="match status" value="1"/>
</dbReference>
<dbReference type="Gene3D" id="1.25.40.10">
    <property type="entry name" value="Tetratricopeptide repeat domain"/>
    <property type="match status" value="2"/>
</dbReference>
<keyword evidence="1" id="KW-0812">Transmembrane</keyword>
<dbReference type="InterPro" id="IPR035897">
    <property type="entry name" value="Toll_tir_struct_dom_sf"/>
</dbReference>
<proteinExistence type="predicted"/>
<dbReference type="PANTHER" id="PTHR47691">
    <property type="entry name" value="REGULATOR-RELATED"/>
    <property type="match status" value="1"/>
</dbReference>
<dbReference type="InterPro" id="IPR000157">
    <property type="entry name" value="TIR_dom"/>
</dbReference>
<organism evidence="3 4">
    <name type="scientific">Sphingomonas anseongensis</name>
    <dbReference type="NCBI Taxonomy" id="2908207"/>
    <lineage>
        <taxon>Bacteria</taxon>
        <taxon>Pseudomonadati</taxon>
        <taxon>Pseudomonadota</taxon>
        <taxon>Alphaproteobacteria</taxon>
        <taxon>Sphingomonadales</taxon>
        <taxon>Sphingomonadaceae</taxon>
        <taxon>Sphingomonas</taxon>
    </lineage>
</organism>
<dbReference type="PANTHER" id="PTHR47691:SF3">
    <property type="entry name" value="HTH-TYPE TRANSCRIPTIONAL REGULATOR RV0890C-RELATED"/>
    <property type="match status" value="1"/>
</dbReference>
<feature type="domain" description="TIR" evidence="2">
    <location>
        <begin position="32"/>
        <end position="139"/>
    </location>
</feature>
<keyword evidence="1" id="KW-0472">Membrane</keyword>
<name>A0ABT0RGA2_9SPHN</name>
<dbReference type="SUPFAM" id="SSF52200">
    <property type="entry name" value="Toll/Interleukin receptor TIR domain"/>
    <property type="match status" value="1"/>
</dbReference>
<accession>A0ABT0RGA2</accession>
<dbReference type="InterPro" id="IPR011990">
    <property type="entry name" value="TPR-like_helical_dom_sf"/>
</dbReference>
<comment type="caution">
    <text evidence="3">The sequence shown here is derived from an EMBL/GenBank/DDBJ whole genome shotgun (WGS) entry which is preliminary data.</text>
</comment>
<keyword evidence="4" id="KW-1185">Reference proteome</keyword>
<dbReference type="EMBL" id="JAMGBC010000001">
    <property type="protein sequence ID" value="MCL6679317.1"/>
    <property type="molecule type" value="Genomic_DNA"/>
</dbReference>
<dbReference type="Pfam" id="PF13676">
    <property type="entry name" value="TIR_2"/>
    <property type="match status" value="1"/>
</dbReference>
<dbReference type="RefSeq" id="WP_249868221.1">
    <property type="nucleotide sequence ID" value="NZ_JAMGBC010000001.1"/>
</dbReference>
<dbReference type="SUPFAM" id="SSF48452">
    <property type="entry name" value="TPR-like"/>
    <property type="match status" value="1"/>
</dbReference>
<reference evidence="3" key="1">
    <citation type="submission" date="2022-05" db="EMBL/GenBank/DDBJ databases">
        <authorList>
            <person name="Jo J.-H."/>
            <person name="Im W.-T."/>
        </authorList>
    </citation>
    <scope>NUCLEOTIDE SEQUENCE</scope>
    <source>
        <strain evidence="3">RG327</strain>
    </source>
</reference>
<protein>
    <submittedName>
        <fullName evidence="3">Toll/interleukin-1 receptor domain-containing protein</fullName>
    </submittedName>
</protein>
<keyword evidence="3" id="KW-0675">Receptor</keyword>
<evidence type="ECO:0000259" key="2">
    <source>
        <dbReference type="Pfam" id="PF13676"/>
    </source>
</evidence>